<dbReference type="PROSITE" id="PS51278">
    <property type="entry name" value="GATASE_TYPE_2"/>
    <property type="match status" value="1"/>
</dbReference>
<reference evidence="3 4" key="1">
    <citation type="journal article" date="2008" name="Nature">
        <title>The Phaeodactylum genome reveals the evolutionary history of diatom genomes.</title>
        <authorList>
            <person name="Bowler C."/>
            <person name="Allen A.E."/>
            <person name="Badger J.H."/>
            <person name="Grimwood J."/>
            <person name="Jabbari K."/>
            <person name="Kuo A."/>
            <person name="Maheswari U."/>
            <person name="Martens C."/>
            <person name="Maumus F."/>
            <person name="Otillar R.P."/>
            <person name="Rayko E."/>
            <person name="Salamov A."/>
            <person name="Vandepoele K."/>
            <person name="Beszteri B."/>
            <person name="Gruber A."/>
            <person name="Heijde M."/>
            <person name="Katinka M."/>
            <person name="Mock T."/>
            <person name="Valentin K."/>
            <person name="Verret F."/>
            <person name="Berges J.A."/>
            <person name="Brownlee C."/>
            <person name="Cadoret J.P."/>
            <person name="Chiovitti A."/>
            <person name="Choi C.J."/>
            <person name="Coesel S."/>
            <person name="De Martino A."/>
            <person name="Detter J.C."/>
            <person name="Durkin C."/>
            <person name="Falciatore A."/>
            <person name="Fournet J."/>
            <person name="Haruta M."/>
            <person name="Huysman M.J."/>
            <person name="Jenkins B.D."/>
            <person name="Jiroutova K."/>
            <person name="Jorgensen R.E."/>
            <person name="Joubert Y."/>
            <person name="Kaplan A."/>
            <person name="Kroger N."/>
            <person name="Kroth P.G."/>
            <person name="La Roche J."/>
            <person name="Lindquist E."/>
            <person name="Lommer M."/>
            <person name="Martin-Jezequel V."/>
            <person name="Lopez P.J."/>
            <person name="Lucas S."/>
            <person name="Mangogna M."/>
            <person name="McGinnis K."/>
            <person name="Medlin L.K."/>
            <person name="Montsant A."/>
            <person name="Oudot-Le Secq M.P."/>
            <person name="Napoli C."/>
            <person name="Obornik M."/>
            <person name="Parker M.S."/>
            <person name="Petit J.L."/>
            <person name="Porcel B.M."/>
            <person name="Poulsen N."/>
            <person name="Robison M."/>
            <person name="Rychlewski L."/>
            <person name="Rynearson T.A."/>
            <person name="Schmutz J."/>
            <person name="Shapiro H."/>
            <person name="Siaut M."/>
            <person name="Stanley M."/>
            <person name="Sussman M.R."/>
            <person name="Taylor A.R."/>
            <person name="Vardi A."/>
            <person name="von Dassow P."/>
            <person name="Vyverman W."/>
            <person name="Willis A."/>
            <person name="Wyrwicz L.S."/>
            <person name="Rokhsar D.S."/>
            <person name="Weissenbach J."/>
            <person name="Armbrust E.V."/>
            <person name="Green B.R."/>
            <person name="Van de Peer Y."/>
            <person name="Grigoriev I.V."/>
        </authorList>
    </citation>
    <scope>NUCLEOTIDE SEQUENCE [LARGE SCALE GENOMIC DNA]</scope>
    <source>
        <strain evidence="3 4">CCAP 1055/1</strain>
    </source>
</reference>
<dbReference type="SUPFAM" id="SSF56235">
    <property type="entry name" value="N-terminal nucleophile aminohydrolases (Ntn hydrolases)"/>
    <property type="match status" value="1"/>
</dbReference>
<dbReference type="CDD" id="cd01908">
    <property type="entry name" value="YafJ"/>
    <property type="match status" value="1"/>
</dbReference>
<evidence type="ECO:0000313" key="4">
    <source>
        <dbReference type="Proteomes" id="UP000000759"/>
    </source>
</evidence>
<feature type="domain" description="Glutamine amidotransferase type-2" evidence="2">
    <location>
        <begin position="2"/>
        <end position="274"/>
    </location>
</feature>
<evidence type="ECO:0000256" key="1">
    <source>
        <dbReference type="SAM" id="MobiDB-lite"/>
    </source>
</evidence>
<dbReference type="HOGENOM" id="CLU_042555_4_0_1"/>
<dbReference type="RefSeq" id="XP_002181667.1">
    <property type="nucleotide sequence ID" value="XM_002181631.1"/>
</dbReference>
<proteinExistence type="predicted"/>
<dbReference type="Pfam" id="PF13522">
    <property type="entry name" value="GATase_6"/>
    <property type="match status" value="1"/>
</dbReference>
<name>B7G3T3_PHATC</name>
<reference evidence="4" key="2">
    <citation type="submission" date="2008-08" db="EMBL/GenBank/DDBJ databases">
        <authorList>
            <consortium name="Diatom Consortium"/>
            <person name="Grigoriev I."/>
            <person name="Grimwood J."/>
            <person name="Kuo A."/>
            <person name="Otillar R.P."/>
            <person name="Salamov A."/>
            <person name="Detter J.C."/>
            <person name="Lindquist E."/>
            <person name="Shapiro H."/>
            <person name="Lucas S."/>
            <person name="Glavina del Rio T."/>
            <person name="Pitluck S."/>
            <person name="Rokhsar D."/>
            <person name="Bowler C."/>
        </authorList>
    </citation>
    <scope>GENOME REANNOTATION</scope>
    <source>
        <strain evidence="4">CCAP 1055/1</strain>
    </source>
</reference>
<dbReference type="InterPro" id="IPR029055">
    <property type="entry name" value="Ntn_hydrolases_N"/>
</dbReference>
<protein>
    <recommendedName>
        <fullName evidence="2">Glutamine amidotransferase type-2 domain-containing protein</fullName>
    </recommendedName>
</protein>
<evidence type="ECO:0000259" key="2">
    <source>
        <dbReference type="PROSITE" id="PS51278"/>
    </source>
</evidence>
<gene>
    <name evidence="3" type="ORF">PHATRDRAFT_37436</name>
</gene>
<dbReference type="Proteomes" id="UP000000759">
    <property type="component" value="Chromosome 13"/>
</dbReference>
<sequence>MCRWITLLSADSVSLSDIILAPSNSLVQLSKDASFHPGYSDTNNHVMNGDGFGVGWYHTNVATCPYEESVHPFHTKGFHGSDEHKGSSQTLAAVFKDTQPAWNNANLREICMATRSDCIIAHVRAASKNTGVSQANCHPFKAGRLLFCHNGRIDNFSLIRRAMMAHLSDEAYVAVRGTTDSECIFAMILTYLARDDSGEPSPFVQTTTFGHSRIAAAIKKTLRTIEIMLHEHGLTEGYCTFNFSCTDGESVVVTRFCDKSPDIPPPSLYFAYGNAQRLYSELTSEDPVSFVSQQSSSDDSSLDKADSDNGSDTDSETTYNEKPVLLDKLESRPGRLFPDVDAQTACFIVASNPLTRTHTWHPMPRNSIMWCTRGSPPELRLLRLRSRTASMLRTHLPTKGDLGFSIVSTPPTLKDLEFMNLTESDIVGQAA</sequence>
<keyword evidence="4" id="KW-1185">Reference proteome</keyword>
<dbReference type="InParanoid" id="B7G3T3"/>
<dbReference type="PANTHER" id="PTHR43187:SF1">
    <property type="entry name" value="GLUTAMINE AMIDOTRANSFERASE DUG3-RELATED"/>
    <property type="match status" value="1"/>
</dbReference>
<dbReference type="EMBL" id="CM000615">
    <property type="protein sequence ID" value="EEC46881.1"/>
    <property type="molecule type" value="Genomic_DNA"/>
</dbReference>
<evidence type="ECO:0000313" key="3">
    <source>
        <dbReference type="EMBL" id="EEC46881.1"/>
    </source>
</evidence>
<dbReference type="Gene3D" id="3.60.20.10">
    <property type="entry name" value="Glutamine Phosphoribosylpyrophosphate, subunit 1, domain 1"/>
    <property type="match status" value="1"/>
</dbReference>
<dbReference type="AlphaFoldDB" id="B7G3T3"/>
<dbReference type="KEGG" id="pti:PHATRDRAFT_37436"/>
<dbReference type="OrthoDB" id="14446at2759"/>
<dbReference type="InterPro" id="IPR052373">
    <property type="entry name" value="Gamma-glu_amide_hydrolase"/>
</dbReference>
<dbReference type="PaxDb" id="2850-Phatr37436"/>
<feature type="region of interest" description="Disordered" evidence="1">
    <location>
        <begin position="289"/>
        <end position="325"/>
    </location>
</feature>
<accession>B7G3T3</accession>
<dbReference type="GeneID" id="7202314"/>
<dbReference type="PANTHER" id="PTHR43187">
    <property type="entry name" value="GLUTAMINE AMIDOTRANSFERASE DUG3-RELATED"/>
    <property type="match status" value="1"/>
</dbReference>
<dbReference type="InterPro" id="IPR017932">
    <property type="entry name" value="GATase_2_dom"/>
</dbReference>
<organism evidence="3 4">
    <name type="scientific">Phaeodactylum tricornutum (strain CCAP 1055/1)</name>
    <dbReference type="NCBI Taxonomy" id="556484"/>
    <lineage>
        <taxon>Eukaryota</taxon>
        <taxon>Sar</taxon>
        <taxon>Stramenopiles</taxon>
        <taxon>Ochrophyta</taxon>
        <taxon>Bacillariophyta</taxon>
        <taxon>Bacillariophyceae</taxon>
        <taxon>Bacillariophycidae</taxon>
        <taxon>Naviculales</taxon>
        <taxon>Phaeodactylaceae</taxon>
        <taxon>Phaeodactylum</taxon>
    </lineage>
</organism>
<feature type="compositionally biased region" description="Low complexity" evidence="1">
    <location>
        <begin position="289"/>
        <end position="299"/>
    </location>
</feature>
<dbReference type="STRING" id="556484.B7G3T3"/>
<dbReference type="eggNOG" id="KOG1268">
    <property type="taxonomic scope" value="Eukaryota"/>
</dbReference>